<comment type="caution">
    <text evidence="6">The sequence shown here is derived from an EMBL/GenBank/DDBJ whole genome shotgun (WGS) entry which is preliminary data.</text>
</comment>
<sequence length="420" mass="44442">MKVLFTVSDWVGHYYCMVPLGWALQAAGHEVRVACPPPQSGALSAAGLTPVPVLDGLDMTYCNRLARYQEAVEGRSALPGLPLHPGTGRPVRSLDDFDLAAESKRFWLDAARRVRASFDGAVGFGRAWGPDLVVHDLMAPEGALVARLAGVPALYCSAGLFGAAETEPVLDTGLEDVTGSFARHGAAPWDRGQIEYVLDPSPARSLPPHGAARRIPVRPVPYNGPGSVPDWLMEPSARPRIAVLWGYSATTMYGPHVPALAYAVEAAAATGAEVVLTASAEQVAALGVLPGNVRVLTGFPVQLLLETCTAVVHHGGANTVVGALAQGVPQVCLTLSMDLPVYRERVHRAGGAVVRSAFESGREQIGEAVTAVLHEERYRDEARAVAAELEAYPAPSQLVAPLERLARDGRWDPSLATAGR</sequence>
<dbReference type="RefSeq" id="WP_345645322.1">
    <property type="nucleotide sequence ID" value="NZ_BAABEP010000013.1"/>
</dbReference>
<evidence type="ECO:0000259" key="5">
    <source>
        <dbReference type="Pfam" id="PF21036"/>
    </source>
</evidence>
<dbReference type="Pfam" id="PF06722">
    <property type="entry name" value="EryCIII-like_C"/>
    <property type="match status" value="1"/>
</dbReference>
<dbReference type="Gene3D" id="3.40.50.2000">
    <property type="entry name" value="Glycogen Phosphorylase B"/>
    <property type="match status" value="2"/>
</dbReference>
<keyword evidence="2" id="KW-0328">Glycosyltransferase</keyword>
<proteinExistence type="inferred from homology"/>
<dbReference type="InterPro" id="IPR050426">
    <property type="entry name" value="Glycosyltransferase_28"/>
</dbReference>
<feature type="domain" description="Erythromycin biosynthesis protein CIII-like N-terminal" evidence="5">
    <location>
        <begin position="22"/>
        <end position="59"/>
    </location>
</feature>
<dbReference type="SUPFAM" id="SSF53756">
    <property type="entry name" value="UDP-Glycosyltransferase/glycogen phosphorylase"/>
    <property type="match status" value="1"/>
</dbReference>
<dbReference type="InterPro" id="IPR002213">
    <property type="entry name" value="UDP_glucos_trans"/>
</dbReference>
<evidence type="ECO:0000313" key="7">
    <source>
        <dbReference type="Proteomes" id="UP001499884"/>
    </source>
</evidence>
<dbReference type="InterPro" id="IPR010610">
    <property type="entry name" value="EryCIII-like_C"/>
</dbReference>
<dbReference type="EMBL" id="BAABEP010000013">
    <property type="protein sequence ID" value="GAA3725850.1"/>
    <property type="molecule type" value="Genomic_DNA"/>
</dbReference>
<keyword evidence="3" id="KW-0808">Transferase</keyword>
<evidence type="ECO:0000256" key="2">
    <source>
        <dbReference type="ARBA" id="ARBA00022676"/>
    </source>
</evidence>
<gene>
    <name evidence="6" type="ORF">GCM10023082_24810</name>
</gene>
<evidence type="ECO:0000256" key="3">
    <source>
        <dbReference type="ARBA" id="ARBA00022679"/>
    </source>
</evidence>
<reference evidence="7" key="1">
    <citation type="journal article" date="2019" name="Int. J. Syst. Evol. Microbiol.">
        <title>The Global Catalogue of Microorganisms (GCM) 10K type strain sequencing project: providing services to taxonomists for standard genome sequencing and annotation.</title>
        <authorList>
            <consortium name="The Broad Institute Genomics Platform"/>
            <consortium name="The Broad Institute Genome Sequencing Center for Infectious Disease"/>
            <person name="Wu L."/>
            <person name="Ma J."/>
        </authorList>
    </citation>
    <scope>NUCLEOTIDE SEQUENCE [LARGE SCALE GENOMIC DNA]</scope>
    <source>
        <strain evidence="7">JCM 30846</strain>
    </source>
</reference>
<name>A0ABP7EVM8_9ACTN</name>
<dbReference type="CDD" id="cd03784">
    <property type="entry name" value="GT1_Gtf-like"/>
    <property type="match status" value="1"/>
</dbReference>
<comment type="similarity">
    <text evidence="1">Belongs to the glycosyltransferase 28 family.</text>
</comment>
<feature type="domain" description="Erythromycin biosynthesis protein CIII-like C-terminal" evidence="4">
    <location>
        <begin position="265"/>
        <end position="404"/>
    </location>
</feature>
<dbReference type="Proteomes" id="UP001499884">
    <property type="component" value="Unassembled WGS sequence"/>
</dbReference>
<accession>A0ABP7EVM8</accession>
<dbReference type="InterPro" id="IPR048284">
    <property type="entry name" value="EryCIII-like_N"/>
</dbReference>
<feature type="domain" description="Erythromycin biosynthesis protein CIII-like N-terminal" evidence="5">
    <location>
        <begin position="119"/>
        <end position="244"/>
    </location>
</feature>
<evidence type="ECO:0000259" key="4">
    <source>
        <dbReference type="Pfam" id="PF06722"/>
    </source>
</evidence>
<dbReference type="PANTHER" id="PTHR48050:SF13">
    <property type="entry name" value="STEROL 3-BETA-GLUCOSYLTRANSFERASE UGT80A2"/>
    <property type="match status" value="1"/>
</dbReference>
<dbReference type="PANTHER" id="PTHR48050">
    <property type="entry name" value="STEROL 3-BETA-GLUCOSYLTRANSFERASE"/>
    <property type="match status" value="1"/>
</dbReference>
<dbReference type="Pfam" id="PF21036">
    <property type="entry name" value="EryCIII-like_N"/>
    <property type="match status" value="2"/>
</dbReference>
<protein>
    <submittedName>
        <fullName evidence="6">DUF1205 domain-containing protein</fullName>
    </submittedName>
</protein>
<evidence type="ECO:0000313" key="6">
    <source>
        <dbReference type="EMBL" id="GAA3725850.1"/>
    </source>
</evidence>
<keyword evidence="7" id="KW-1185">Reference proteome</keyword>
<evidence type="ECO:0000256" key="1">
    <source>
        <dbReference type="ARBA" id="ARBA00006962"/>
    </source>
</evidence>
<organism evidence="6 7">
    <name type="scientific">Streptomyces tremellae</name>
    <dbReference type="NCBI Taxonomy" id="1124239"/>
    <lineage>
        <taxon>Bacteria</taxon>
        <taxon>Bacillati</taxon>
        <taxon>Actinomycetota</taxon>
        <taxon>Actinomycetes</taxon>
        <taxon>Kitasatosporales</taxon>
        <taxon>Streptomycetaceae</taxon>
        <taxon>Streptomyces</taxon>
    </lineage>
</organism>